<dbReference type="EC" id="2.4.1.-" evidence="10"/>
<feature type="transmembrane region" description="Helical" evidence="10">
    <location>
        <begin position="383"/>
        <end position="404"/>
    </location>
</feature>
<keyword evidence="8 10" id="KW-1133">Transmembrane helix</keyword>
<dbReference type="AlphaFoldDB" id="A0A1A5ZUM7"/>
<dbReference type="GO" id="GO:0000026">
    <property type="term" value="F:alpha-1,2-mannosyltransferase activity"/>
    <property type="evidence" value="ECO:0007669"/>
    <property type="project" value="TreeGrafter"/>
</dbReference>
<comment type="similarity">
    <text evidence="3 10">Belongs to the glycosyltransferase 22 family.</text>
</comment>
<dbReference type="OrthoDB" id="497541at2759"/>
<dbReference type="Proteomes" id="UP000078595">
    <property type="component" value="Chromosome 8"/>
</dbReference>
<keyword evidence="5" id="KW-0808">Transferase</keyword>
<dbReference type="Pfam" id="PF03901">
    <property type="entry name" value="Glyco_transf_22"/>
    <property type="match status" value="1"/>
</dbReference>
<dbReference type="PANTHER" id="PTHR22760">
    <property type="entry name" value="GLYCOSYLTRANSFERASE"/>
    <property type="match status" value="1"/>
</dbReference>
<evidence type="ECO:0000256" key="3">
    <source>
        <dbReference type="ARBA" id="ARBA00007063"/>
    </source>
</evidence>
<dbReference type="GeneID" id="28971977"/>
<evidence type="ECO:0000313" key="12">
    <source>
        <dbReference type="EMBL" id="OBR81508.1"/>
    </source>
</evidence>
<dbReference type="RefSeq" id="XP_018259350.1">
    <property type="nucleotide sequence ID" value="XM_018411538.1"/>
</dbReference>
<accession>A0A1A5ZUM7</accession>
<feature type="transmembrane region" description="Helical" evidence="10">
    <location>
        <begin position="339"/>
        <end position="363"/>
    </location>
</feature>
<protein>
    <recommendedName>
        <fullName evidence="10">Mannosyltransferase</fullName>
        <ecNumber evidence="10">2.4.1.-</ecNumber>
    </recommendedName>
</protein>
<evidence type="ECO:0000256" key="5">
    <source>
        <dbReference type="ARBA" id="ARBA00022679"/>
    </source>
</evidence>
<evidence type="ECO:0000256" key="2">
    <source>
        <dbReference type="ARBA" id="ARBA00004922"/>
    </source>
</evidence>
<keyword evidence="14" id="KW-1185">Reference proteome</keyword>
<evidence type="ECO:0000256" key="8">
    <source>
        <dbReference type="ARBA" id="ARBA00022989"/>
    </source>
</evidence>
<organism evidence="12">
    <name type="scientific">Kwoniella dejecticola CBS 10117</name>
    <dbReference type="NCBI Taxonomy" id="1296121"/>
    <lineage>
        <taxon>Eukaryota</taxon>
        <taxon>Fungi</taxon>
        <taxon>Dikarya</taxon>
        <taxon>Basidiomycota</taxon>
        <taxon>Agaricomycotina</taxon>
        <taxon>Tremellomycetes</taxon>
        <taxon>Tremellales</taxon>
        <taxon>Cryptococcaceae</taxon>
        <taxon>Kwoniella</taxon>
    </lineage>
</organism>
<feature type="region of interest" description="Disordered" evidence="11">
    <location>
        <begin position="1"/>
        <end position="35"/>
    </location>
</feature>
<dbReference type="GO" id="GO:0005789">
    <property type="term" value="C:endoplasmic reticulum membrane"/>
    <property type="evidence" value="ECO:0007669"/>
    <property type="project" value="UniProtKB-SubCell"/>
</dbReference>
<dbReference type="UniPathway" id="UPA00378"/>
<comment type="pathway">
    <text evidence="2">Protein modification; protein glycosylation.</text>
</comment>
<feature type="transmembrane region" description="Helical" evidence="10">
    <location>
        <begin position="410"/>
        <end position="429"/>
    </location>
</feature>
<evidence type="ECO:0000256" key="6">
    <source>
        <dbReference type="ARBA" id="ARBA00022692"/>
    </source>
</evidence>
<dbReference type="STRING" id="1296121.A0A1A5ZUM7"/>
<keyword evidence="6 10" id="KW-0812">Transmembrane</keyword>
<evidence type="ECO:0000256" key="10">
    <source>
        <dbReference type="RuleBase" id="RU363075"/>
    </source>
</evidence>
<feature type="transmembrane region" description="Helical" evidence="10">
    <location>
        <begin position="450"/>
        <end position="470"/>
    </location>
</feature>
<evidence type="ECO:0000256" key="11">
    <source>
        <dbReference type="SAM" id="MobiDB-lite"/>
    </source>
</evidence>
<evidence type="ECO:0000256" key="1">
    <source>
        <dbReference type="ARBA" id="ARBA00004477"/>
    </source>
</evidence>
<reference evidence="13" key="2">
    <citation type="submission" date="2013-07" db="EMBL/GenBank/DDBJ databases">
        <authorList>
            <consortium name="The Broad Institute Genome Sequencing Platform"/>
            <person name="Cuomo C."/>
            <person name="Litvintseva A."/>
            <person name="Chen Y."/>
            <person name="Heitman J."/>
            <person name="Sun S."/>
            <person name="Springer D."/>
            <person name="Dromer F."/>
            <person name="Young S.K."/>
            <person name="Zeng Q."/>
            <person name="Gargeya S."/>
            <person name="Fitzgerald M."/>
            <person name="Abouelleil A."/>
            <person name="Alvarado L."/>
            <person name="Berlin A.M."/>
            <person name="Chapman S.B."/>
            <person name="Dewar J."/>
            <person name="Goldberg J."/>
            <person name="Griggs A."/>
            <person name="Gujja S."/>
            <person name="Hansen M."/>
            <person name="Howarth C."/>
            <person name="Imamovic A."/>
            <person name="Larimer J."/>
            <person name="McCowan C."/>
            <person name="Murphy C."/>
            <person name="Pearson M."/>
            <person name="Priest M."/>
            <person name="Roberts A."/>
            <person name="Saif S."/>
            <person name="Shea T."/>
            <person name="Sykes S."/>
            <person name="Wortman J."/>
            <person name="Nusbaum C."/>
            <person name="Birren B."/>
        </authorList>
    </citation>
    <scope>NUCLEOTIDE SEQUENCE</scope>
    <source>
        <strain evidence="13">CBS 10117</strain>
    </source>
</reference>
<proteinExistence type="inferred from homology"/>
<dbReference type="KEGG" id="kdj:28971977"/>
<evidence type="ECO:0000256" key="4">
    <source>
        <dbReference type="ARBA" id="ARBA00022676"/>
    </source>
</evidence>
<dbReference type="EMBL" id="KI894037">
    <property type="protein sequence ID" value="OBR81508.1"/>
    <property type="molecule type" value="Genomic_DNA"/>
</dbReference>
<dbReference type="EMBL" id="CP144537">
    <property type="protein sequence ID" value="WWC63859.1"/>
    <property type="molecule type" value="Genomic_DNA"/>
</dbReference>
<reference evidence="13" key="3">
    <citation type="submission" date="2024-02" db="EMBL/GenBank/DDBJ databases">
        <title>Comparative genomics of Cryptococcus and Kwoniella reveals pathogenesis evolution and contrasting modes of karyotype evolution via chromosome fusion or intercentromeric recombination.</title>
        <authorList>
            <person name="Coelho M.A."/>
            <person name="David-Palma M."/>
            <person name="Shea T."/>
            <person name="Bowers K."/>
            <person name="McGinley-Smith S."/>
            <person name="Mohammad A.W."/>
            <person name="Gnirke A."/>
            <person name="Yurkov A.M."/>
            <person name="Nowrousian M."/>
            <person name="Sun S."/>
            <person name="Cuomo C.A."/>
            <person name="Heitman J."/>
        </authorList>
    </citation>
    <scope>NUCLEOTIDE SEQUENCE</scope>
    <source>
        <strain evidence="13">CBS 10117</strain>
    </source>
</reference>
<dbReference type="InterPro" id="IPR005599">
    <property type="entry name" value="GPI_mannosylTrfase"/>
</dbReference>
<name>A0A1A5ZUM7_9TREE</name>
<feature type="transmembrane region" description="Helical" evidence="10">
    <location>
        <begin position="284"/>
        <end position="303"/>
    </location>
</feature>
<gene>
    <name evidence="12" type="ORF">I303_08278</name>
    <name evidence="13" type="ORF">I303_106464</name>
</gene>
<reference evidence="12" key="1">
    <citation type="submission" date="2013-07" db="EMBL/GenBank/DDBJ databases">
        <title>The Genome Sequence of Cryptococcus dejecticola CBS10117.</title>
        <authorList>
            <consortium name="The Broad Institute Genome Sequencing Platform"/>
            <person name="Cuomo C."/>
            <person name="Litvintseva A."/>
            <person name="Chen Y."/>
            <person name="Heitman J."/>
            <person name="Sun S."/>
            <person name="Springer D."/>
            <person name="Dromer F."/>
            <person name="Young S.K."/>
            <person name="Zeng Q."/>
            <person name="Gargeya S."/>
            <person name="Fitzgerald M."/>
            <person name="Abouelleil A."/>
            <person name="Alvarado L."/>
            <person name="Berlin A.M."/>
            <person name="Chapman S.B."/>
            <person name="Dewar J."/>
            <person name="Goldberg J."/>
            <person name="Griggs A."/>
            <person name="Gujja S."/>
            <person name="Hansen M."/>
            <person name="Howarth C."/>
            <person name="Imamovic A."/>
            <person name="Larimer J."/>
            <person name="McCowan C."/>
            <person name="Murphy C."/>
            <person name="Pearson M."/>
            <person name="Priest M."/>
            <person name="Roberts A."/>
            <person name="Saif S."/>
            <person name="Shea T."/>
            <person name="Sykes S."/>
            <person name="Wortman J."/>
            <person name="Nusbaum C."/>
            <person name="Birren B."/>
        </authorList>
    </citation>
    <scope>NUCLEOTIDE SEQUENCE [LARGE SCALE GENOMIC DNA]</scope>
    <source>
        <strain evidence="12">CBS 10117</strain>
    </source>
</reference>
<dbReference type="VEuPathDB" id="FungiDB:I303_08278"/>
<keyword evidence="4 10" id="KW-0328">Glycosyltransferase</keyword>
<keyword evidence="7 10" id="KW-0256">Endoplasmic reticulum</keyword>
<feature type="transmembrane region" description="Helical" evidence="10">
    <location>
        <begin position="178"/>
        <end position="207"/>
    </location>
</feature>
<keyword evidence="9 10" id="KW-0472">Membrane</keyword>
<dbReference type="PANTHER" id="PTHR22760:SF2">
    <property type="entry name" value="ALPHA-1,2-MANNOSYLTRANSFERASE ALG9"/>
    <property type="match status" value="1"/>
</dbReference>
<evidence type="ECO:0000313" key="13">
    <source>
        <dbReference type="EMBL" id="WWC63859.1"/>
    </source>
</evidence>
<evidence type="ECO:0000256" key="7">
    <source>
        <dbReference type="ARBA" id="ARBA00022824"/>
    </source>
</evidence>
<comment type="subcellular location">
    <subcellularLocation>
        <location evidence="1 10">Endoplasmic reticulum membrane</location>
        <topology evidence="1 10">Multi-pass membrane protein</topology>
    </subcellularLocation>
</comment>
<sequence length="689" mass="77594">MAAVPGTENVRFRRPTTGPSAVKPTEPKKDEFGSMAPTGFKKRHQGLLQDQVGRNKPGPTVPGLSFAFRLLLLVRTVAAMYAVISDCDEVFNFFEPLHYFQYNSGFQTWELSPEFAIRSWAYVLLHWPLAHVIPKILKVGKRPAFFALRISLGAICSFCEAKFFRTVVETINERVGRYLLFGFLLSAGMWTASVAFLPSSFCMYTAMLASSYWFHPATSTPTGIRRAYYATFAFAVGAIVGWPFSAALGIPFVLEELFLTGGEVVLPAQKGAWMAKRWETMGKAIGLAAGIAIPVSMVDSWAYGRSTFPTLNIITYNLFSGNGPDLYGTSPTSFYFANLFLNFNFLLPLALIALPALAVTYTFDYRRLGKTQMKPKDGETSPYTLLAVRLSPFYLWLAILTAQAHKEERFMFPAYPFLLFNASVSIYLIRGWIESYYIHATNSPYNASRSSIFSMFTLAAVLIPGIISFLRVGGSIYFYHAPFDVVHHFQYKSIPAFLTNLGYEPIPLPADFKPYGNEVVKPQWDLSPLKSLETPLTLCYGTEWYRFPSSYLVPEGVRVRWIRSDFDGMMPRPWEPSSSANSTSIWPRDETRRVRVGRFNGENKASGDVGTYVDPSECTYLVSLSLPSTTHTTLEPDWAAKPEWEEEYCKGFLDAASTKWWARLIWLPGGLLEKGRVWGDYCLLKRKGQ</sequence>
<feature type="transmembrane region" description="Helical" evidence="10">
    <location>
        <begin position="227"/>
        <end position="254"/>
    </location>
</feature>
<dbReference type="GO" id="GO:0006487">
    <property type="term" value="P:protein N-linked glycosylation"/>
    <property type="evidence" value="ECO:0007669"/>
    <property type="project" value="TreeGrafter"/>
</dbReference>
<evidence type="ECO:0000256" key="9">
    <source>
        <dbReference type="ARBA" id="ARBA00023136"/>
    </source>
</evidence>
<evidence type="ECO:0000313" key="14">
    <source>
        <dbReference type="Proteomes" id="UP000078595"/>
    </source>
</evidence>